<dbReference type="Gene3D" id="1.10.390.10">
    <property type="entry name" value="Neutral Protease Domain 2"/>
    <property type="match status" value="1"/>
</dbReference>
<dbReference type="InterPro" id="IPR045357">
    <property type="entry name" value="Aminopeptidase_N-like_N"/>
</dbReference>
<dbReference type="InterPro" id="IPR027268">
    <property type="entry name" value="Peptidase_M4/M1_CTD_sf"/>
</dbReference>
<dbReference type="GO" id="GO:0008270">
    <property type="term" value="F:zinc ion binding"/>
    <property type="evidence" value="ECO:0007669"/>
    <property type="project" value="InterPro"/>
</dbReference>
<reference evidence="7 8" key="1">
    <citation type="submission" date="2019-03" db="EMBL/GenBank/DDBJ databases">
        <title>Genomic Encyclopedia of Type Strains, Phase IV (KMG-IV): sequencing the most valuable type-strain genomes for metagenomic binning, comparative biology and taxonomic classification.</title>
        <authorList>
            <person name="Goeker M."/>
        </authorList>
    </citation>
    <scope>NUCLEOTIDE SEQUENCE [LARGE SCALE GENOMIC DNA]</scope>
    <source>
        <strain evidence="7 8">DSM 45934</strain>
    </source>
</reference>
<evidence type="ECO:0000313" key="8">
    <source>
        <dbReference type="Proteomes" id="UP000295680"/>
    </source>
</evidence>
<feature type="domain" description="Aminopeptidase N-like N-terminal" evidence="6">
    <location>
        <begin position="53"/>
        <end position="223"/>
    </location>
</feature>
<comment type="caution">
    <text evidence="7">The sequence shown here is derived from an EMBL/GenBank/DDBJ whole genome shotgun (WGS) entry which is preliminary data.</text>
</comment>
<dbReference type="Proteomes" id="UP000295680">
    <property type="component" value="Unassembled WGS sequence"/>
</dbReference>
<dbReference type="Pfam" id="PF17900">
    <property type="entry name" value="Peptidase_M1_N"/>
    <property type="match status" value="1"/>
</dbReference>
<name>A0A4R2J930_9PSEU</name>
<dbReference type="SUPFAM" id="SSF55486">
    <property type="entry name" value="Metalloproteases ('zincins'), catalytic domain"/>
    <property type="match status" value="1"/>
</dbReference>
<protein>
    <submittedName>
        <fullName evidence="7">Peptidase M1-like protein</fullName>
    </submittedName>
</protein>
<evidence type="ECO:0000259" key="6">
    <source>
        <dbReference type="Pfam" id="PF17900"/>
    </source>
</evidence>
<feature type="active site" description="Proton donor" evidence="1">
    <location>
        <position position="396"/>
    </location>
</feature>
<feature type="compositionally biased region" description="Basic residues" evidence="3">
    <location>
        <begin position="472"/>
        <end position="482"/>
    </location>
</feature>
<dbReference type="Gene3D" id="2.60.40.1730">
    <property type="entry name" value="tricorn interacting facor f3 domain"/>
    <property type="match status" value="1"/>
</dbReference>
<dbReference type="InterPro" id="IPR034015">
    <property type="entry name" value="M1_LTA4H"/>
</dbReference>
<feature type="binding site" evidence="2">
    <location>
        <position position="316"/>
    </location>
    <ligand>
        <name>Zn(2+)</name>
        <dbReference type="ChEBI" id="CHEBI:29105"/>
        <note>catalytic</note>
    </ligand>
</feature>
<dbReference type="RefSeq" id="WP_132121946.1">
    <property type="nucleotide sequence ID" value="NZ_SLWS01000007.1"/>
</dbReference>
<feature type="region of interest" description="Disordered" evidence="3">
    <location>
        <begin position="461"/>
        <end position="482"/>
    </location>
</feature>
<evidence type="ECO:0000256" key="1">
    <source>
        <dbReference type="PIRSR" id="PIRSR634015-1"/>
    </source>
</evidence>
<feature type="signal peptide" evidence="4">
    <location>
        <begin position="1"/>
        <end position="25"/>
    </location>
</feature>
<dbReference type="InterPro" id="IPR042097">
    <property type="entry name" value="Aminopeptidase_N-like_N_sf"/>
</dbReference>
<evidence type="ECO:0000313" key="7">
    <source>
        <dbReference type="EMBL" id="TCO55833.1"/>
    </source>
</evidence>
<evidence type="ECO:0000256" key="2">
    <source>
        <dbReference type="PIRSR" id="PIRSR634015-3"/>
    </source>
</evidence>
<dbReference type="EMBL" id="SLWS01000007">
    <property type="protein sequence ID" value="TCO55833.1"/>
    <property type="molecule type" value="Genomic_DNA"/>
</dbReference>
<feature type="active site" description="Proton acceptor" evidence="1">
    <location>
        <position position="317"/>
    </location>
</feature>
<gene>
    <name evidence="7" type="ORF">EV192_107256</name>
</gene>
<accession>A0A4R2J930</accession>
<keyword evidence="2" id="KW-0862">Zinc</keyword>
<dbReference type="AlphaFoldDB" id="A0A4R2J930"/>
<evidence type="ECO:0000256" key="4">
    <source>
        <dbReference type="SAM" id="SignalP"/>
    </source>
</evidence>
<dbReference type="SUPFAM" id="SSF63737">
    <property type="entry name" value="Leukotriene A4 hydrolase N-terminal domain"/>
    <property type="match status" value="1"/>
</dbReference>
<dbReference type="OrthoDB" id="100605at2"/>
<feature type="chain" id="PRO_5020216278" evidence="4">
    <location>
        <begin position="26"/>
        <end position="482"/>
    </location>
</feature>
<comment type="cofactor">
    <cofactor evidence="2">
        <name>Zn(2+)</name>
        <dbReference type="ChEBI" id="CHEBI:29105"/>
    </cofactor>
    <text evidence="2">Binds 1 zinc ion per subunit.</text>
</comment>
<keyword evidence="8" id="KW-1185">Reference proteome</keyword>
<dbReference type="PANTHER" id="PTHR45726">
    <property type="entry name" value="LEUKOTRIENE A-4 HYDROLASE"/>
    <property type="match status" value="1"/>
</dbReference>
<feature type="domain" description="Peptidase M1 membrane alanine aminopeptidase" evidence="5">
    <location>
        <begin position="312"/>
        <end position="455"/>
    </location>
</feature>
<dbReference type="GO" id="GO:0008237">
    <property type="term" value="F:metallopeptidase activity"/>
    <property type="evidence" value="ECO:0007669"/>
    <property type="project" value="InterPro"/>
</dbReference>
<keyword evidence="4" id="KW-0732">Signal</keyword>
<feature type="binding site" evidence="2">
    <location>
        <position position="320"/>
    </location>
    <ligand>
        <name>Zn(2+)</name>
        <dbReference type="ChEBI" id="CHEBI:29105"/>
        <note>catalytic</note>
    </ligand>
</feature>
<keyword evidence="2" id="KW-0479">Metal-binding</keyword>
<dbReference type="CDD" id="cd09603">
    <property type="entry name" value="M1_APN_like"/>
    <property type="match status" value="1"/>
</dbReference>
<feature type="binding site" evidence="2">
    <location>
        <position position="339"/>
    </location>
    <ligand>
        <name>Zn(2+)</name>
        <dbReference type="ChEBI" id="CHEBI:29105"/>
        <note>catalytic</note>
    </ligand>
</feature>
<evidence type="ECO:0000259" key="5">
    <source>
        <dbReference type="Pfam" id="PF01433"/>
    </source>
</evidence>
<organism evidence="7 8">
    <name type="scientific">Actinocrispum wychmicini</name>
    <dbReference type="NCBI Taxonomy" id="1213861"/>
    <lineage>
        <taxon>Bacteria</taxon>
        <taxon>Bacillati</taxon>
        <taxon>Actinomycetota</taxon>
        <taxon>Actinomycetes</taxon>
        <taxon>Pseudonocardiales</taxon>
        <taxon>Pseudonocardiaceae</taxon>
        <taxon>Actinocrispum</taxon>
    </lineage>
</organism>
<proteinExistence type="predicted"/>
<dbReference type="InterPro" id="IPR014782">
    <property type="entry name" value="Peptidase_M1_dom"/>
</dbReference>
<sequence>MNRRVVTAVAATTAWLTLSQAVAYAETALPGSDGAGDGYYPQDGNGGYDVGDYNLTITYDPATNKLDSTEVVTATATQPLSAFNLDLYRLKVSSIDVDGISAKFSRSGDHELTIDLPNTVDRGQTFKTTVKYSGEPTSISGPLGENGWHHLKSGAAYVAGEPQGSAAWYAVNDTPKDKATFHLTITVPAEWGVISNGKQKSSSRVDDGKNTKSVWAEETPIVPYMTTVAIDKFDFTYDTADDKTPIVNAYSPTASQAQKDAEAKLPEVLTFLTDKLGPYPVDAAGGIFHGTSLGFSLETMSRPVYADWADLETIVHENTHQWYGDAVAVTNWKDICLNECFASYLPWMWAEEKDGTNLDDKYRAAVTATDDDYWTNTDNKLYDMGPGHEFTWNGVYTKGPLALHALRRTIGDKSFTKILKDWPALHKNGDATFKDWQKYVELVTGKDLSGFFDAWFYGKSKPEDKYLYPGKLKPKTDKKKAA</sequence>
<dbReference type="Pfam" id="PF01433">
    <property type="entry name" value="Peptidase_M1"/>
    <property type="match status" value="1"/>
</dbReference>
<dbReference type="PANTHER" id="PTHR45726:SF3">
    <property type="entry name" value="LEUKOTRIENE A-4 HYDROLASE"/>
    <property type="match status" value="1"/>
</dbReference>
<evidence type="ECO:0000256" key="3">
    <source>
        <dbReference type="SAM" id="MobiDB-lite"/>
    </source>
</evidence>